<proteinExistence type="predicted"/>
<sequence length="485" mass="55228">MSWAIPEINRLKERSRYRGWIISLIILMCVVVGIAYIVISTPIERLYTQSISEYTSIIIGVVVGMFFILSAYALPIEHEKIKVSLWNRWRASDLHAWQNWSHQHYVLVDSAILSTRLPLSKSAEEIFSTDIESDRLPLFAEEFAPPGLTRLNLMCKKLITDIKPTLETLDVKTKIIVYLQLDEFIQKQSRNIAETTETLLENRIKKQFNALWLQLSIKHNIEVCFITSEQAIDDLQQRLEEEHEEGILIITAKYQTPVTQGADELATIVFLLPSLIMSRSAAPDSPNAYRIMYSSKDSLSHDIEHLLQAGQQPLASIDTIWFANVDEEIETQLNVIASQLNIPLNRQQAPFGLVKLDKIIGPSGYLTFWYVLAFSGNSLKKRKGACLSISTINDDKIVLQIVGNQDEIVKNFTYDSEHIVFPFGSVSLSFALILPLIISVFLLFPKLNYGVLFLLTVLAVFLISLFVIFSHRLLCSAKIIQDYYK</sequence>
<protein>
    <submittedName>
        <fullName evidence="2">Uncharacterized protein</fullName>
    </submittedName>
</protein>
<reference evidence="2 3" key="1">
    <citation type="journal article" date="2019" name="Int. J. Syst. Evol. Microbiol.">
        <title>Limnobaculum parvum gen. nov., sp. nov., isolated from a freshwater lake.</title>
        <authorList>
            <person name="Baek C."/>
            <person name="Shin S.K."/>
            <person name="Yi H."/>
        </authorList>
    </citation>
    <scope>NUCLEOTIDE SEQUENCE [LARGE SCALE GENOMIC DNA]</scope>
    <source>
        <strain evidence="2 3">HYN0051</strain>
    </source>
</reference>
<evidence type="ECO:0000313" key="2">
    <source>
        <dbReference type="EMBL" id="AWH87887.1"/>
    </source>
</evidence>
<accession>A0A2Y9TVZ8</accession>
<feature type="transmembrane region" description="Helical" evidence="1">
    <location>
        <begin position="51"/>
        <end position="74"/>
    </location>
</feature>
<dbReference type="Proteomes" id="UP000244908">
    <property type="component" value="Chromosome"/>
</dbReference>
<evidence type="ECO:0000313" key="3">
    <source>
        <dbReference type="Proteomes" id="UP000244908"/>
    </source>
</evidence>
<feature type="transmembrane region" description="Helical" evidence="1">
    <location>
        <begin position="419"/>
        <end position="444"/>
    </location>
</feature>
<feature type="transmembrane region" description="Helical" evidence="1">
    <location>
        <begin position="20"/>
        <end position="39"/>
    </location>
</feature>
<feature type="transmembrane region" description="Helical" evidence="1">
    <location>
        <begin position="450"/>
        <end position="469"/>
    </location>
</feature>
<name>A0A2Y9TVZ8_9GAMM</name>
<keyword evidence="1" id="KW-1133">Transmembrane helix</keyword>
<keyword evidence="1" id="KW-0472">Membrane</keyword>
<dbReference type="RefSeq" id="WP_108899966.1">
    <property type="nucleotide sequence ID" value="NZ_CP029185.2"/>
</dbReference>
<dbReference type="KEGG" id="lpv:HYN51_04525"/>
<evidence type="ECO:0000256" key="1">
    <source>
        <dbReference type="SAM" id="Phobius"/>
    </source>
</evidence>
<dbReference type="AlphaFoldDB" id="A0A2Y9TVZ8"/>
<keyword evidence="1" id="KW-0812">Transmembrane</keyword>
<gene>
    <name evidence="2" type="ORF">HYN51_04525</name>
</gene>
<dbReference type="EMBL" id="CP029185">
    <property type="protein sequence ID" value="AWH87887.1"/>
    <property type="molecule type" value="Genomic_DNA"/>
</dbReference>
<dbReference type="OrthoDB" id="6501337at2"/>
<organism evidence="2 3">
    <name type="scientific">Limnobaculum parvum</name>
    <dbReference type="NCBI Taxonomy" id="2172103"/>
    <lineage>
        <taxon>Bacteria</taxon>
        <taxon>Pseudomonadati</taxon>
        <taxon>Pseudomonadota</taxon>
        <taxon>Gammaproteobacteria</taxon>
        <taxon>Enterobacterales</taxon>
        <taxon>Budviciaceae</taxon>
        <taxon>Limnobaculum</taxon>
    </lineage>
</organism>
<keyword evidence="3" id="KW-1185">Reference proteome</keyword>